<name>A0A0B0N881_GOSAR</name>
<evidence type="ECO:0000313" key="1">
    <source>
        <dbReference type="EMBL" id="KHG09030.1"/>
    </source>
</evidence>
<organism evidence="1 2">
    <name type="scientific">Gossypium arboreum</name>
    <name type="common">Tree cotton</name>
    <name type="synonym">Gossypium nanking</name>
    <dbReference type="NCBI Taxonomy" id="29729"/>
    <lineage>
        <taxon>Eukaryota</taxon>
        <taxon>Viridiplantae</taxon>
        <taxon>Streptophyta</taxon>
        <taxon>Embryophyta</taxon>
        <taxon>Tracheophyta</taxon>
        <taxon>Spermatophyta</taxon>
        <taxon>Magnoliopsida</taxon>
        <taxon>eudicotyledons</taxon>
        <taxon>Gunneridae</taxon>
        <taxon>Pentapetalae</taxon>
        <taxon>rosids</taxon>
        <taxon>malvids</taxon>
        <taxon>Malvales</taxon>
        <taxon>Malvaceae</taxon>
        <taxon>Malvoideae</taxon>
        <taxon>Gossypium</taxon>
    </lineage>
</organism>
<dbReference type="AlphaFoldDB" id="A0A0B0N881"/>
<accession>A0A0B0N881</accession>
<proteinExistence type="predicted"/>
<protein>
    <submittedName>
        <fullName evidence="1">Caveolin-1</fullName>
    </submittedName>
</protein>
<reference evidence="2" key="1">
    <citation type="submission" date="2014-09" db="EMBL/GenBank/DDBJ databases">
        <authorList>
            <person name="Mudge J."/>
            <person name="Ramaraj T."/>
            <person name="Lindquist I.E."/>
            <person name="Bharti A.K."/>
            <person name="Sundararajan A."/>
            <person name="Cameron C.T."/>
            <person name="Woodward J.E."/>
            <person name="May G.D."/>
            <person name="Brubaker C."/>
            <person name="Broadhvest J."/>
            <person name="Wilkins T.A."/>
        </authorList>
    </citation>
    <scope>NUCLEOTIDE SEQUENCE</scope>
    <source>
        <strain evidence="2">cv. AKA8401</strain>
    </source>
</reference>
<sequence>MIYVNPLHVISLSHIMRTFTIVRAYMCARLCIMRAYIQCELHVVCEPYT</sequence>
<comment type="caution">
    <text evidence="1">The sequence shown here is derived from an EMBL/GenBank/DDBJ whole genome shotgun (WGS) entry which is preliminary data.</text>
</comment>
<gene>
    <name evidence="1" type="ORF">F383_11855</name>
</gene>
<keyword evidence="2" id="KW-1185">Reference proteome</keyword>
<dbReference type="EMBL" id="JRRC01521464">
    <property type="protein sequence ID" value="KHG09030.1"/>
    <property type="molecule type" value="Genomic_DNA"/>
</dbReference>
<dbReference type="Proteomes" id="UP000032142">
    <property type="component" value="Unassembled WGS sequence"/>
</dbReference>
<evidence type="ECO:0000313" key="2">
    <source>
        <dbReference type="Proteomes" id="UP000032142"/>
    </source>
</evidence>